<dbReference type="RefSeq" id="WP_336393029.1">
    <property type="nucleotide sequence ID" value="NZ_JBAPLV010000044.1"/>
</dbReference>
<feature type="region of interest" description="Disordered" evidence="3">
    <location>
        <begin position="249"/>
        <end position="268"/>
    </location>
</feature>
<dbReference type="Proteomes" id="UP001373496">
    <property type="component" value="Unassembled WGS sequence"/>
</dbReference>
<feature type="domain" description="Anti-sigma K factor RskA C-terminal" evidence="4">
    <location>
        <begin position="137"/>
        <end position="258"/>
    </location>
</feature>
<feature type="compositionally biased region" description="Pro residues" evidence="3">
    <location>
        <begin position="106"/>
        <end position="118"/>
    </location>
</feature>
<dbReference type="Pfam" id="PF10099">
    <property type="entry name" value="RskA_C"/>
    <property type="match status" value="1"/>
</dbReference>
<dbReference type="InterPro" id="IPR041916">
    <property type="entry name" value="Anti_sigma_zinc_sf"/>
</dbReference>
<proteinExistence type="predicted"/>
<evidence type="ECO:0000313" key="6">
    <source>
        <dbReference type="Proteomes" id="UP001373496"/>
    </source>
</evidence>
<evidence type="ECO:0000256" key="1">
    <source>
        <dbReference type="ARBA" id="ARBA00023015"/>
    </source>
</evidence>
<dbReference type="EMBL" id="JBAPLV010000044">
    <property type="protein sequence ID" value="MEI4281285.1"/>
    <property type="molecule type" value="Genomic_DNA"/>
</dbReference>
<dbReference type="InterPro" id="IPR018764">
    <property type="entry name" value="RskA_C"/>
</dbReference>
<keyword evidence="2" id="KW-0804">Transcription</keyword>
<keyword evidence="6" id="KW-1185">Reference proteome</keyword>
<feature type="region of interest" description="Disordered" evidence="3">
    <location>
        <begin position="74"/>
        <end position="118"/>
    </location>
</feature>
<reference evidence="5 6" key="1">
    <citation type="submission" date="2024-03" db="EMBL/GenBank/DDBJ databases">
        <title>Draft genome sequence of Klenkia terrae.</title>
        <authorList>
            <person name="Duangmal K."/>
            <person name="Chantavorakit T."/>
        </authorList>
    </citation>
    <scope>NUCLEOTIDE SEQUENCE [LARGE SCALE GENOMIC DNA]</scope>
    <source>
        <strain evidence="5 6">JCM 17786</strain>
    </source>
</reference>
<evidence type="ECO:0000256" key="3">
    <source>
        <dbReference type="SAM" id="MobiDB-lite"/>
    </source>
</evidence>
<evidence type="ECO:0000256" key="2">
    <source>
        <dbReference type="ARBA" id="ARBA00023163"/>
    </source>
</evidence>
<evidence type="ECO:0000259" key="4">
    <source>
        <dbReference type="Pfam" id="PF10099"/>
    </source>
</evidence>
<organism evidence="5 6">
    <name type="scientific">Klenkia terrae</name>
    <dbReference type="NCBI Taxonomy" id="1052259"/>
    <lineage>
        <taxon>Bacteria</taxon>
        <taxon>Bacillati</taxon>
        <taxon>Actinomycetota</taxon>
        <taxon>Actinomycetes</taxon>
        <taxon>Geodermatophilales</taxon>
        <taxon>Geodermatophilaceae</taxon>
        <taxon>Klenkia</taxon>
    </lineage>
</organism>
<gene>
    <name evidence="5" type="ORF">UXQ13_22625</name>
</gene>
<sequence length="268" mass="26986">MPHCTPEDIALAALGEELPAPDAAHLTGCADCRAEVASLQRAVHLLGDEDAAGPPAPVPLPPRVWDAIAAGTGVRSRPASVPQPDAVLPQPRSGADEPAPVARTPAPTPPPPVTPPAAVPDLAAVRGRRRPRWATAVAVAASLLVGAGLGAVAVRQTEPAETVAAAADLEPLPGWSDTGAAVLLDRDGELELQVDLPTPPAGDGFYEVWLLGTDSGAVALGVLESGSGRFPVPAGVDLAAYGTVDVSREPLDGDPAHSTDSVARGALT</sequence>
<evidence type="ECO:0000313" key="5">
    <source>
        <dbReference type="EMBL" id="MEI4281285.1"/>
    </source>
</evidence>
<dbReference type="Gene3D" id="1.10.10.1320">
    <property type="entry name" value="Anti-sigma factor, zinc-finger domain"/>
    <property type="match status" value="1"/>
</dbReference>
<comment type="caution">
    <text evidence="5">The sequence shown here is derived from an EMBL/GenBank/DDBJ whole genome shotgun (WGS) entry which is preliminary data.</text>
</comment>
<keyword evidence="1" id="KW-0805">Transcription regulation</keyword>
<accession>A0ABU8ECE1</accession>
<name>A0ABU8ECE1_9ACTN</name>
<protein>
    <submittedName>
        <fullName evidence="5">Anti-sigma factor</fullName>
    </submittedName>
</protein>